<sequence length="532" mass="61177">MAIFVSCTQPKKENRKVIVVHARGISYPEMQEYLTATKSDLFFKRNEKNITKLTPITNAVTISNIASFETGESPSEHGIVGHLYVKKENEKLSLVSGFSQPFETETFWEKADLKGKKVLNIGSLTLHGKYITHKNVDALSQGTQIGKPIILELKQISSNDNSLVKYRNSNDEFKIPELQNLVVYKTKDSQLIFDNDYNFDNGFVKEATLGNWFELDNNLKGKWLNKSSDSIQIYVRPQYKNKGYPKEFIQSINENIGNPTGWPNIGYYTSKKIDSKTLLEEIYSELNHIMKVFTSTSQKKEYDLIMIDYPLMDRIGHSFLGLKKSSKEIQLEYKNAFSQMDKDFNTIEAFAKKNNYDLIITSGHGFSPIHTSIDINKFLTKNSVNTNFNSKDWEAIGIPAKVSSHIYINDNLSIENKQKTLKKIEDAFSYLKYKDELVVDEIYRREDLNKIGLDHKNSGDLFVLLNPGYLFENNSNEKTFWGVPKFRGDHGYSLKHKESYGIFISKIKCHDCHSIDISKTIEKRLFTDYSSN</sequence>
<dbReference type="SUPFAM" id="SSF53649">
    <property type="entry name" value="Alkaline phosphatase-like"/>
    <property type="match status" value="1"/>
</dbReference>
<evidence type="ECO:0000313" key="1">
    <source>
        <dbReference type="EMBL" id="OSY87230.1"/>
    </source>
</evidence>
<accession>A0A1Y2PAQ1</accession>
<organism evidence="1 2">
    <name type="scientific">Tenacibaculum holothuriorum</name>
    <dbReference type="NCBI Taxonomy" id="1635173"/>
    <lineage>
        <taxon>Bacteria</taxon>
        <taxon>Pseudomonadati</taxon>
        <taxon>Bacteroidota</taxon>
        <taxon>Flavobacteriia</taxon>
        <taxon>Flavobacteriales</taxon>
        <taxon>Flavobacteriaceae</taxon>
        <taxon>Tenacibaculum</taxon>
    </lineage>
</organism>
<gene>
    <name evidence="1" type="ORF">WH52_12260</name>
</gene>
<evidence type="ECO:0008006" key="3">
    <source>
        <dbReference type="Google" id="ProtNLM"/>
    </source>
</evidence>
<dbReference type="InParanoid" id="A0A1Y2PAQ1"/>
<dbReference type="InterPro" id="IPR017850">
    <property type="entry name" value="Alkaline_phosphatase_core_sf"/>
</dbReference>
<proteinExistence type="predicted"/>
<dbReference type="PANTHER" id="PTHR10151">
    <property type="entry name" value="ECTONUCLEOTIDE PYROPHOSPHATASE/PHOSPHODIESTERASE"/>
    <property type="match status" value="1"/>
</dbReference>
<dbReference type="STRING" id="1635173.WH52_12260"/>
<dbReference type="InterPro" id="IPR002591">
    <property type="entry name" value="Phosphodiest/P_Trfase"/>
</dbReference>
<dbReference type="PANTHER" id="PTHR10151:SF120">
    <property type="entry name" value="BIS(5'-ADENOSYL)-TRIPHOSPHATASE"/>
    <property type="match status" value="1"/>
</dbReference>
<comment type="caution">
    <text evidence="1">The sequence shown here is derived from an EMBL/GenBank/DDBJ whole genome shotgun (WGS) entry which is preliminary data.</text>
</comment>
<reference evidence="1 2" key="1">
    <citation type="submission" date="2015-03" db="EMBL/GenBank/DDBJ databases">
        <title>Genome sequence of Tenacibaculum sp. S2-2, isolated from intestinal microbiota of sea cucumber, Apostichopus japonicas.</title>
        <authorList>
            <person name="Shao Z."/>
            <person name="Wang L."/>
            <person name="Li X."/>
        </authorList>
    </citation>
    <scope>NUCLEOTIDE SEQUENCE [LARGE SCALE GENOMIC DNA]</scope>
    <source>
        <strain evidence="1 2">S2-2</strain>
    </source>
</reference>
<protein>
    <recommendedName>
        <fullName evidence="3">Nucleotide pyrophosphatase</fullName>
    </recommendedName>
</protein>
<dbReference type="GO" id="GO:0016787">
    <property type="term" value="F:hydrolase activity"/>
    <property type="evidence" value="ECO:0007669"/>
    <property type="project" value="UniProtKB-ARBA"/>
</dbReference>
<dbReference type="Gene3D" id="3.40.720.10">
    <property type="entry name" value="Alkaline Phosphatase, subunit A"/>
    <property type="match status" value="1"/>
</dbReference>
<dbReference type="EMBL" id="LAPZ01000013">
    <property type="protein sequence ID" value="OSY87230.1"/>
    <property type="molecule type" value="Genomic_DNA"/>
</dbReference>
<dbReference type="Proteomes" id="UP000194221">
    <property type="component" value="Unassembled WGS sequence"/>
</dbReference>
<dbReference type="Pfam" id="PF01663">
    <property type="entry name" value="Phosphodiest"/>
    <property type="match status" value="1"/>
</dbReference>
<dbReference type="AlphaFoldDB" id="A0A1Y2PAQ1"/>
<name>A0A1Y2PAQ1_9FLAO</name>
<keyword evidence="2" id="KW-1185">Reference proteome</keyword>
<evidence type="ECO:0000313" key="2">
    <source>
        <dbReference type="Proteomes" id="UP000194221"/>
    </source>
</evidence>